<feature type="domain" description="PAS" evidence="2">
    <location>
        <begin position="170"/>
        <end position="207"/>
    </location>
</feature>
<evidence type="ECO:0000313" key="3">
    <source>
        <dbReference type="EMBL" id="MDA0643581.1"/>
    </source>
</evidence>
<dbReference type="InterPro" id="IPR000014">
    <property type="entry name" value="PAS"/>
</dbReference>
<name>A0ABT4T232_9ACTN</name>
<sequence>MAAIDAAGAHIGALYLLDEDQGLLLMDAQQGIPLSIAKAWSRVRLSEAGALADAMSERRLVWLADLEELARSSPYAGLVMPYRLSMVVAPIRTGDTSWGALLLAWPPGQTEPTEEQRQVIERTCERMGTMLHEALLAGQPVKPRAKPRMITPWKRRQLDLNVGMATLDCLNSLPEGYLTLNLKGRITFLNPPAAELLGDSPSHLLGRRAWEALPWLNTPEYEDRYRATVISQEATSFTARRPSGQWLAFQLYPAPAGISVRVTPSTMTHDPAHLMPDHILPGSTRVDASTLYGTMQLALRLCQAATVQEIVDLVGDHLLPVFNAQTLSIVSDENGRLILLGSRGTTPESVERFNQWSTTGKAGAEAPANATEPVFFASRRELREVYPPVVDDPLSACAALPLTTPRRTLGTLVIGYDRPHHFTESERATLTSLSGLVAQALDRAQLYDVKHDLAQSLQESLLPHRLPQIDGLEVAARYLPGTRGMDIGGDFYDLISLGDECAAAVIGDVQGHDPAAAALMGQVRTAIHAYAASGADPGEVLAHTNRLLVDLTPDRFTSCLYIDLDLHNSVLNVADAGHLPALLHHHDGATQLIEPAPGLLLGIDPHAEYETSQIALPPGSTLALYTDGLVEAPGVLLDDAIADLSLHLGRLARRPLQELADALIAPSSNVDQRLDDTALLLLRSST</sequence>
<dbReference type="Proteomes" id="UP001212498">
    <property type="component" value="Unassembled WGS sequence"/>
</dbReference>
<dbReference type="InterPro" id="IPR036457">
    <property type="entry name" value="PPM-type-like_dom_sf"/>
</dbReference>
<dbReference type="SUPFAM" id="SSF55785">
    <property type="entry name" value="PYP-like sensor domain (PAS domain)"/>
    <property type="match status" value="1"/>
</dbReference>
<dbReference type="InterPro" id="IPR029016">
    <property type="entry name" value="GAF-like_dom_sf"/>
</dbReference>
<dbReference type="InterPro" id="IPR001932">
    <property type="entry name" value="PPM-type_phosphatase-like_dom"/>
</dbReference>
<evidence type="ECO:0000256" key="1">
    <source>
        <dbReference type="ARBA" id="ARBA00022801"/>
    </source>
</evidence>
<dbReference type="SUPFAM" id="SSF55781">
    <property type="entry name" value="GAF domain-like"/>
    <property type="match status" value="2"/>
</dbReference>
<evidence type="ECO:0000313" key="4">
    <source>
        <dbReference type="Proteomes" id="UP001212498"/>
    </source>
</evidence>
<dbReference type="EMBL" id="JAPNUD010000070">
    <property type="protein sequence ID" value="MDA0643581.1"/>
    <property type="molecule type" value="Genomic_DNA"/>
</dbReference>
<dbReference type="InterPro" id="IPR003018">
    <property type="entry name" value="GAF"/>
</dbReference>
<dbReference type="Gene3D" id="3.30.450.40">
    <property type="match status" value="2"/>
</dbReference>
<dbReference type="PROSITE" id="PS50112">
    <property type="entry name" value="PAS"/>
    <property type="match status" value="1"/>
</dbReference>
<dbReference type="Pfam" id="PF08448">
    <property type="entry name" value="PAS_4"/>
    <property type="match status" value="1"/>
</dbReference>
<dbReference type="PANTHER" id="PTHR43156">
    <property type="entry name" value="STAGE II SPORULATION PROTEIN E-RELATED"/>
    <property type="match status" value="1"/>
</dbReference>
<evidence type="ECO:0000259" key="2">
    <source>
        <dbReference type="PROSITE" id="PS50112"/>
    </source>
</evidence>
<dbReference type="SMART" id="SM00331">
    <property type="entry name" value="PP2C_SIG"/>
    <property type="match status" value="1"/>
</dbReference>
<dbReference type="InterPro" id="IPR035965">
    <property type="entry name" value="PAS-like_dom_sf"/>
</dbReference>
<organism evidence="3 4">
    <name type="scientific">Nonomuraea ferruginea</name>
    <dbReference type="NCBI Taxonomy" id="46174"/>
    <lineage>
        <taxon>Bacteria</taxon>
        <taxon>Bacillati</taxon>
        <taxon>Actinomycetota</taxon>
        <taxon>Actinomycetes</taxon>
        <taxon>Streptosporangiales</taxon>
        <taxon>Streptosporangiaceae</taxon>
        <taxon>Nonomuraea</taxon>
    </lineage>
</organism>
<dbReference type="InterPro" id="IPR052016">
    <property type="entry name" value="Bact_Sigma-Reg"/>
</dbReference>
<dbReference type="SUPFAM" id="SSF81606">
    <property type="entry name" value="PP2C-like"/>
    <property type="match status" value="1"/>
</dbReference>
<dbReference type="Pfam" id="PF13185">
    <property type="entry name" value="GAF_2"/>
    <property type="match status" value="2"/>
</dbReference>
<dbReference type="InterPro" id="IPR013656">
    <property type="entry name" value="PAS_4"/>
</dbReference>
<dbReference type="RefSeq" id="WP_271277819.1">
    <property type="nucleotide sequence ID" value="NZ_BAABFD010000010.1"/>
</dbReference>
<dbReference type="CDD" id="cd00130">
    <property type="entry name" value="PAS"/>
    <property type="match status" value="1"/>
</dbReference>
<gene>
    <name evidence="3" type="ORF">OUY24_23390</name>
</gene>
<keyword evidence="4" id="KW-1185">Reference proteome</keyword>
<dbReference type="SMART" id="SM00091">
    <property type="entry name" value="PAS"/>
    <property type="match status" value="1"/>
</dbReference>
<proteinExistence type="predicted"/>
<accession>A0ABT4T232</accession>
<dbReference type="Gene3D" id="3.60.40.10">
    <property type="entry name" value="PPM-type phosphatase domain"/>
    <property type="match status" value="1"/>
</dbReference>
<dbReference type="Gene3D" id="3.30.450.20">
    <property type="entry name" value="PAS domain"/>
    <property type="match status" value="1"/>
</dbReference>
<comment type="caution">
    <text evidence="3">The sequence shown here is derived from an EMBL/GenBank/DDBJ whole genome shotgun (WGS) entry which is preliminary data.</text>
</comment>
<dbReference type="PANTHER" id="PTHR43156:SF2">
    <property type="entry name" value="STAGE II SPORULATION PROTEIN E"/>
    <property type="match status" value="1"/>
</dbReference>
<protein>
    <submittedName>
        <fullName evidence="3">SpoIIE family protein phosphatase</fullName>
    </submittedName>
</protein>
<dbReference type="Pfam" id="PF07228">
    <property type="entry name" value="SpoIIE"/>
    <property type="match status" value="1"/>
</dbReference>
<dbReference type="SMART" id="SM00065">
    <property type="entry name" value="GAF"/>
    <property type="match status" value="1"/>
</dbReference>
<reference evidence="3 4" key="1">
    <citation type="submission" date="2022-11" db="EMBL/GenBank/DDBJ databases">
        <title>Nonomuraea corallina sp. nov., a new species of the genus Nonomuraea isolated from sea side sediment in Thai sea.</title>
        <authorList>
            <person name="Ngamcharungchit C."/>
            <person name="Matsumoto A."/>
            <person name="Suriyachadkun C."/>
            <person name="Panbangred W."/>
            <person name="Inahashi Y."/>
            <person name="Intra B."/>
        </authorList>
    </citation>
    <scope>NUCLEOTIDE SEQUENCE [LARGE SCALE GENOMIC DNA]</scope>
    <source>
        <strain evidence="3 4">DSM 43553</strain>
    </source>
</reference>
<keyword evidence="1" id="KW-0378">Hydrolase</keyword>